<dbReference type="InterPro" id="IPR037524">
    <property type="entry name" value="PA14/GLEYA"/>
</dbReference>
<dbReference type="InterPro" id="IPR011658">
    <property type="entry name" value="PA14_dom"/>
</dbReference>
<evidence type="ECO:0000259" key="1">
    <source>
        <dbReference type="PROSITE" id="PS51820"/>
    </source>
</evidence>
<dbReference type="STRING" id="313628.LNTAR_12441"/>
<name>A6DJT9_9BACT</name>
<dbReference type="InterPro" id="IPR008928">
    <property type="entry name" value="6-hairpin_glycosidase_sf"/>
</dbReference>
<dbReference type="SUPFAM" id="SSF48208">
    <property type="entry name" value="Six-hairpin glycosidases"/>
    <property type="match status" value="1"/>
</dbReference>
<gene>
    <name evidence="2" type="ORF">LNTAR_12441</name>
</gene>
<dbReference type="Gene3D" id="3.90.182.10">
    <property type="entry name" value="Toxin - Anthrax Protective Antigen,domain 1"/>
    <property type="match status" value="1"/>
</dbReference>
<dbReference type="Proteomes" id="UP000004947">
    <property type="component" value="Unassembled WGS sequence"/>
</dbReference>
<dbReference type="SUPFAM" id="SSF56988">
    <property type="entry name" value="Anthrax protective antigen"/>
    <property type="match status" value="1"/>
</dbReference>
<dbReference type="GO" id="GO:0005975">
    <property type="term" value="P:carbohydrate metabolic process"/>
    <property type="evidence" value="ECO:0007669"/>
    <property type="project" value="InterPro"/>
</dbReference>
<dbReference type="OrthoDB" id="220509at2"/>
<sequence length="985" mass="113070">MKTFLSVLTFFLSINLFAEKPHKDFCALIERDIQDKLYSFMAGNKMYYIGGKVDEYWKPVHSETIGFTHPMFRDGRARGYGIVEGQGGKGHDKFGWEFWNHVKGAEGTVIIDGKRFKRPKPLKMLWRPDRVTCVYQVGGANITEVKFIDNNDVLATIISSDKDIQIEFTGYSFVNDAEFPTWDGDAAGQKFTQSQTATSRYDKGSNTIHVSEGGTTLTKSGWKETKVGKIMYDGMSIALSSTASFGDSVKLTRDNKGRQVYTFTININAGKSETLTYAQDDKYSVALDNSKKLLADPAKALNNKFTYFNDILNNQIPYFDASDKTAVKTYYYLWALYFMYYTDIGEGFEEYPHTQTAINNFMGLHLWDSWAYTAVGAWTVDKWKWGYGNVLSWKHMVPFKNKANGLPDNFGTTWYSPEVWMNLVGSVEFSWDMYRKSGDKKFLKELYTELWKPLYWDHAGPQASMGEELNALADLIKMAKELGMDEDVKHWEAMHPRMYKNWSQHWEAYAPSFYAAKGAPWKDIWNIISLMNREMPQEWADAMTERWVMNPEDGFLGPVSFLIRPMTDPPNGVFTVSSISTWLATEGLFRHNRGREGVFATLSHINGMNKTHGFPVAPECWEPEKFGPWGSLYYNWDVPIVDLLIKRIAGIDFSLKTNTFTVTEHLPENWDWLETYIPVTKDGKTTWVHVKVDQMHTKDGLTKNIEVKNNPLAKLDIKAWTDSRETYTTRQKLQTSQGKVSVKLGKKAKTPKTFVTVSPVDRKFYRPMEITLQNLNQETTLRYTLDGSVPNESSPIYTKPLTLDKTCQLKMRAWDKWGKAYETSTLEFERQEAVEPVSTKVAQGLDYKIFKGSFRRIPEFEKLTASAQGSTQVIEPHKVAKMHDEFGMQLFGYIKVPKTGLYTFNLKSDDGSRLTIAGQQIVELNILSDRDPWESKGSIPLKAGLHPIQIDYFQYKINKSLEIMYSVDGSEMQEVELKQFFRKDK</sequence>
<organism evidence="2 3">
    <name type="scientific">Lentisphaera araneosa HTCC2155</name>
    <dbReference type="NCBI Taxonomy" id="313628"/>
    <lineage>
        <taxon>Bacteria</taxon>
        <taxon>Pseudomonadati</taxon>
        <taxon>Lentisphaerota</taxon>
        <taxon>Lentisphaeria</taxon>
        <taxon>Lentisphaerales</taxon>
        <taxon>Lentisphaeraceae</taxon>
        <taxon>Lentisphaera</taxon>
    </lineage>
</organism>
<dbReference type="Pfam" id="PF13287">
    <property type="entry name" value="Fn3_assoc"/>
    <property type="match status" value="1"/>
</dbReference>
<dbReference type="AlphaFoldDB" id="A6DJT9"/>
<dbReference type="SMART" id="SM00758">
    <property type="entry name" value="PA14"/>
    <property type="match status" value="1"/>
</dbReference>
<dbReference type="InterPro" id="IPR026876">
    <property type="entry name" value="Fn3_assoc_repeat"/>
</dbReference>
<proteinExistence type="predicted"/>
<protein>
    <submittedName>
        <fullName evidence="2">Putative alpha-1,2-mannosidase</fullName>
    </submittedName>
</protein>
<dbReference type="PROSITE" id="PS51820">
    <property type="entry name" value="PA14"/>
    <property type="match status" value="1"/>
</dbReference>
<dbReference type="EMBL" id="ABCK01000006">
    <property type="protein sequence ID" value="EDM28163.1"/>
    <property type="molecule type" value="Genomic_DNA"/>
</dbReference>
<evidence type="ECO:0000313" key="3">
    <source>
        <dbReference type="Proteomes" id="UP000004947"/>
    </source>
</evidence>
<dbReference type="eggNOG" id="COG3250">
    <property type="taxonomic scope" value="Bacteria"/>
</dbReference>
<evidence type="ECO:0000313" key="2">
    <source>
        <dbReference type="EMBL" id="EDM28163.1"/>
    </source>
</evidence>
<feature type="domain" description="PA14" evidence="1">
    <location>
        <begin position="840"/>
        <end position="979"/>
    </location>
</feature>
<keyword evidence="3" id="KW-1185">Reference proteome</keyword>
<reference evidence="2 3" key="1">
    <citation type="journal article" date="2010" name="J. Bacteriol.">
        <title>Genome sequence of Lentisphaera araneosa HTCC2155T, the type species of the order Lentisphaerales in the phylum Lentisphaerae.</title>
        <authorList>
            <person name="Thrash J.C."/>
            <person name="Cho J.C."/>
            <person name="Vergin K.L."/>
            <person name="Morris R.M."/>
            <person name="Giovannoni S.J."/>
        </authorList>
    </citation>
    <scope>NUCLEOTIDE SEQUENCE [LARGE SCALE GENOMIC DNA]</scope>
    <source>
        <strain evidence="2 3">HTCC2155</strain>
    </source>
</reference>
<dbReference type="Pfam" id="PF07691">
    <property type="entry name" value="PA14"/>
    <property type="match status" value="1"/>
</dbReference>
<comment type="caution">
    <text evidence="2">The sequence shown here is derived from an EMBL/GenBank/DDBJ whole genome shotgun (WGS) entry which is preliminary data.</text>
</comment>
<accession>A6DJT9</accession>
<dbReference type="RefSeq" id="WP_007278155.1">
    <property type="nucleotide sequence ID" value="NZ_ABCK01000006.1"/>
</dbReference>